<dbReference type="InterPro" id="IPR052177">
    <property type="entry name" value="Divisome_Glycosyl_Hydrolase"/>
</dbReference>
<evidence type="ECO:0000259" key="3">
    <source>
        <dbReference type="Pfam" id="PF02638"/>
    </source>
</evidence>
<feature type="signal peptide" evidence="2">
    <location>
        <begin position="1"/>
        <end position="20"/>
    </location>
</feature>
<name>A0AAE3P3H6_9BACT</name>
<evidence type="ECO:0000313" key="4">
    <source>
        <dbReference type="EMBL" id="MDF1612205.1"/>
    </source>
</evidence>
<keyword evidence="1 2" id="KW-0732">Signal</keyword>
<gene>
    <name evidence="4" type="ORF">P0M35_08590</name>
</gene>
<organism evidence="4 5">
    <name type="scientific">Stygiobacter electus</name>
    <dbReference type="NCBI Taxonomy" id="3032292"/>
    <lineage>
        <taxon>Bacteria</taxon>
        <taxon>Pseudomonadati</taxon>
        <taxon>Ignavibacteriota</taxon>
        <taxon>Ignavibacteria</taxon>
        <taxon>Ignavibacteriales</taxon>
        <taxon>Melioribacteraceae</taxon>
        <taxon>Stygiobacter</taxon>
    </lineage>
</organism>
<dbReference type="Proteomes" id="UP001221302">
    <property type="component" value="Unassembled WGS sequence"/>
</dbReference>
<evidence type="ECO:0000313" key="5">
    <source>
        <dbReference type="Proteomes" id="UP001221302"/>
    </source>
</evidence>
<protein>
    <submittedName>
        <fullName evidence="4">Family 10 glycosylhydrolase</fullName>
    </submittedName>
</protein>
<evidence type="ECO:0000256" key="1">
    <source>
        <dbReference type="ARBA" id="ARBA00022729"/>
    </source>
</evidence>
<dbReference type="PROSITE" id="PS51257">
    <property type="entry name" value="PROKAR_LIPOPROTEIN"/>
    <property type="match status" value="1"/>
</dbReference>
<dbReference type="InterPro" id="IPR003790">
    <property type="entry name" value="GHL10"/>
</dbReference>
<dbReference type="PANTHER" id="PTHR43405:SF1">
    <property type="entry name" value="GLYCOSYL HYDROLASE DIGH"/>
    <property type="match status" value="1"/>
</dbReference>
<dbReference type="EMBL" id="JARGDL010000011">
    <property type="protein sequence ID" value="MDF1612205.1"/>
    <property type="molecule type" value="Genomic_DNA"/>
</dbReference>
<sequence>MYAKKKVFAFLFLIFTISCSSVQINNNEKQNEQKDIPKAVREFRAAWVATVANINWPSKRNLTTEEQKQEAIFILDKLKENNFNAVIFQARPQCDAFYKSELEPWSYYLTGKQGVAPNPFYDPLQFWIDEAHKRGLELHVWLNPYRAHHTAGGEVSDLSIVKKHPDWVVKLKNGYYWLDPAMQEVQDHSFNVVMDIIKRYDVDGIHFDDYFYPYPSYNNDEDFPDSVSWNKYKMNGGKLSRDNWRRESINKFIEKVYNGIKQIKPTVKFGLSPFGIWRPNHPESVDGFDQYDQLYADAKLWLNKGWVDYWSPQLYWKISTLQQSFPILINWWKNENTFNRHFWPGISIDRTNNELNNVEIINQIMTVRGMLSNSPGSIFWSVGPILANKQLDSMLVNGVYKQEALIPITSWFPKTKLLKPNLTVTKAGDNIKINWSSNDKNIFKWVLYFKYEKKWDYKIFISNINDFELPLYSPYKFYDKDGNEKIKKFKLTKVGISSVDRISNESEINFINIE</sequence>
<dbReference type="Gene3D" id="3.20.20.80">
    <property type="entry name" value="Glycosidases"/>
    <property type="match status" value="1"/>
</dbReference>
<comment type="caution">
    <text evidence="4">The sequence shown here is derived from an EMBL/GenBank/DDBJ whole genome shotgun (WGS) entry which is preliminary data.</text>
</comment>
<dbReference type="PANTHER" id="PTHR43405">
    <property type="entry name" value="GLYCOSYL HYDROLASE DIGH"/>
    <property type="match status" value="1"/>
</dbReference>
<proteinExistence type="predicted"/>
<feature type="chain" id="PRO_5042134739" evidence="2">
    <location>
        <begin position="21"/>
        <end position="514"/>
    </location>
</feature>
<dbReference type="RefSeq" id="WP_321535973.1">
    <property type="nucleotide sequence ID" value="NZ_JARGDL010000011.1"/>
</dbReference>
<dbReference type="InterPro" id="IPR017853">
    <property type="entry name" value="GH"/>
</dbReference>
<feature type="domain" description="Glycosyl hydrolase-like 10" evidence="3">
    <location>
        <begin position="42"/>
        <end position="336"/>
    </location>
</feature>
<dbReference type="SUPFAM" id="SSF51445">
    <property type="entry name" value="(Trans)glycosidases"/>
    <property type="match status" value="1"/>
</dbReference>
<accession>A0AAE3P3H6</accession>
<reference evidence="4" key="1">
    <citation type="submission" date="2023-03" db="EMBL/GenBank/DDBJ databases">
        <title>Stygiobacter electus gen. nov., sp. nov., facultatively anaerobic thermotolerant bacterium of the class Ignavibacteria from a well of Yessentuki mineral water deposit.</title>
        <authorList>
            <person name="Podosokorskaya O.A."/>
            <person name="Elcheninov A.G."/>
            <person name="Petrova N.F."/>
            <person name="Zavarzina D.G."/>
            <person name="Kublanov I.V."/>
            <person name="Merkel A.Y."/>
        </authorList>
    </citation>
    <scope>NUCLEOTIDE SEQUENCE</scope>
    <source>
        <strain evidence="4">09-Me</strain>
    </source>
</reference>
<evidence type="ECO:0000256" key="2">
    <source>
        <dbReference type="SAM" id="SignalP"/>
    </source>
</evidence>
<dbReference type="AlphaFoldDB" id="A0AAE3P3H6"/>
<keyword evidence="5" id="KW-1185">Reference proteome</keyword>
<dbReference type="Pfam" id="PF02638">
    <property type="entry name" value="GHL10"/>
    <property type="match status" value="1"/>
</dbReference>